<keyword evidence="1" id="KW-0175">Coiled coil</keyword>
<evidence type="ECO:0000313" key="4">
    <source>
        <dbReference type="EMBL" id="RED16421.1"/>
    </source>
</evidence>
<evidence type="ECO:0000256" key="1">
    <source>
        <dbReference type="SAM" id="Coils"/>
    </source>
</evidence>
<protein>
    <recommendedName>
        <fullName evidence="6">Cell division protein FtsL</fullName>
    </recommendedName>
</protein>
<name>A0A3D9FH50_9SPHN</name>
<organism evidence="4 5">
    <name type="scientific">Parasphingopyxis lamellibrachiae</name>
    <dbReference type="NCBI Taxonomy" id="680125"/>
    <lineage>
        <taxon>Bacteria</taxon>
        <taxon>Pseudomonadati</taxon>
        <taxon>Pseudomonadota</taxon>
        <taxon>Alphaproteobacteria</taxon>
        <taxon>Sphingomonadales</taxon>
        <taxon>Sphingomonadaceae</taxon>
        <taxon>Parasphingopyxis</taxon>
    </lineage>
</organism>
<dbReference type="PROSITE" id="PS51257">
    <property type="entry name" value="PROKAR_LIPOPROTEIN"/>
    <property type="match status" value="1"/>
</dbReference>
<sequence>MTITRKFSSVAWAAAVASAALSCYLISHRVSAERNALEDIERDIQIARDDILSLNTEFQTRSRMSQIEVWNRRDFILTAPGAGQFLEGEFALASLIEGPQSPSPVRQASAPDDMADTPDDRQVDEDVFEAPDAGDIPQVQQASYLVPDGIAASARGERIAFLDAQLRGDIAGQAAVEQREEDGADQ</sequence>
<evidence type="ECO:0008006" key="6">
    <source>
        <dbReference type="Google" id="ProtNLM"/>
    </source>
</evidence>
<dbReference type="Proteomes" id="UP000256310">
    <property type="component" value="Unassembled WGS sequence"/>
</dbReference>
<keyword evidence="3" id="KW-0732">Signal</keyword>
<proteinExistence type="predicted"/>
<dbReference type="EMBL" id="QRDP01000004">
    <property type="protein sequence ID" value="RED16421.1"/>
    <property type="molecule type" value="Genomic_DNA"/>
</dbReference>
<accession>A0A3D9FH50</accession>
<reference evidence="4 5" key="1">
    <citation type="submission" date="2018-07" db="EMBL/GenBank/DDBJ databases">
        <title>Genomic Encyclopedia of Type Strains, Phase IV (KMG-IV): sequencing the most valuable type-strain genomes for metagenomic binning, comparative biology and taxonomic classification.</title>
        <authorList>
            <person name="Goeker M."/>
        </authorList>
    </citation>
    <scope>NUCLEOTIDE SEQUENCE [LARGE SCALE GENOMIC DNA]</scope>
    <source>
        <strain evidence="4 5">DSM 26725</strain>
    </source>
</reference>
<evidence type="ECO:0000256" key="3">
    <source>
        <dbReference type="SAM" id="SignalP"/>
    </source>
</evidence>
<dbReference type="RefSeq" id="WP_116235828.1">
    <property type="nucleotide sequence ID" value="NZ_QRDP01000004.1"/>
</dbReference>
<gene>
    <name evidence="4" type="ORF">DFR46_1444</name>
</gene>
<keyword evidence="5" id="KW-1185">Reference proteome</keyword>
<feature type="coiled-coil region" evidence="1">
    <location>
        <begin position="30"/>
        <end position="57"/>
    </location>
</feature>
<feature type="signal peptide" evidence="3">
    <location>
        <begin position="1"/>
        <end position="32"/>
    </location>
</feature>
<evidence type="ECO:0000256" key="2">
    <source>
        <dbReference type="SAM" id="MobiDB-lite"/>
    </source>
</evidence>
<dbReference type="OrthoDB" id="7391128at2"/>
<feature type="compositionally biased region" description="Acidic residues" evidence="2">
    <location>
        <begin position="113"/>
        <end position="122"/>
    </location>
</feature>
<dbReference type="AlphaFoldDB" id="A0A3D9FH50"/>
<evidence type="ECO:0000313" key="5">
    <source>
        <dbReference type="Proteomes" id="UP000256310"/>
    </source>
</evidence>
<feature type="region of interest" description="Disordered" evidence="2">
    <location>
        <begin position="98"/>
        <end position="122"/>
    </location>
</feature>
<comment type="caution">
    <text evidence="4">The sequence shown here is derived from an EMBL/GenBank/DDBJ whole genome shotgun (WGS) entry which is preliminary data.</text>
</comment>
<feature type="chain" id="PRO_5017553502" description="Cell division protein FtsL" evidence="3">
    <location>
        <begin position="33"/>
        <end position="186"/>
    </location>
</feature>